<keyword evidence="3" id="KW-1185">Reference proteome</keyword>
<sequence length="119" mass="13662">MCFPPVLMSTQHCYPGYSKEHLAGGGKNKVCPLLTLQGGRELCLGRRRKKKKKKKKKKRKKEEEEKKKKKRKKEEEKKKKELAAGGSDQWVIKEWVSGGWGQFLFSGAQGQDKGQRAQM</sequence>
<proteinExistence type="predicted"/>
<name>A0A2I0T7Y2_LIMLA</name>
<dbReference type="Proteomes" id="UP000233556">
    <property type="component" value="Unassembled WGS sequence"/>
</dbReference>
<evidence type="ECO:0000256" key="1">
    <source>
        <dbReference type="SAM" id="MobiDB-lite"/>
    </source>
</evidence>
<evidence type="ECO:0000313" key="3">
    <source>
        <dbReference type="Proteomes" id="UP000233556"/>
    </source>
</evidence>
<feature type="compositionally biased region" description="Basic and acidic residues" evidence="1">
    <location>
        <begin position="73"/>
        <end position="82"/>
    </location>
</feature>
<evidence type="ECO:0000313" key="2">
    <source>
        <dbReference type="EMBL" id="PKU29892.1"/>
    </source>
</evidence>
<feature type="compositionally biased region" description="Basic residues" evidence="1">
    <location>
        <begin position="45"/>
        <end position="60"/>
    </location>
</feature>
<reference evidence="3" key="2">
    <citation type="submission" date="2017-12" db="EMBL/GenBank/DDBJ databases">
        <title>Genome sequence of the Bar-tailed Godwit (Limosa lapponica baueri).</title>
        <authorList>
            <person name="Lima N.C.B."/>
            <person name="Parody-Merino A.M."/>
            <person name="Battley P.F."/>
            <person name="Fidler A.E."/>
            <person name="Prosdocimi F."/>
        </authorList>
    </citation>
    <scope>NUCLEOTIDE SEQUENCE [LARGE SCALE GENOMIC DNA]</scope>
</reference>
<dbReference type="EMBL" id="KZ515929">
    <property type="protein sequence ID" value="PKU29892.1"/>
    <property type="molecule type" value="Genomic_DNA"/>
</dbReference>
<organism evidence="2 3">
    <name type="scientific">Limosa lapponica baueri</name>
    <dbReference type="NCBI Taxonomy" id="1758121"/>
    <lineage>
        <taxon>Eukaryota</taxon>
        <taxon>Metazoa</taxon>
        <taxon>Chordata</taxon>
        <taxon>Craniata</taxon>
        <taxon>Vertebrata</taxon>
        <taxon>Euteleostomi</taxon>
        <taxon>Archelosauria</taxon>
        <taxon>Archosauria</taxon>
        <taxon>Dinosauria</taxon>
        <taxon>Saurischia</taxon>
        <taxon>Theropoda</taxon>
        <taxon>Coelurosauria</taxon>
        <taxon>Aves</taxon>
        <taxon>Neognathae</taxon>
        <taxon>Neoaves</taxon>
        <taxon>Charadriiformes</taxon>
        <taxon>Scolopacidae</taxon>
        <taxon>Limosa</taxon>
    </lineage>
</organism>
<reference evidence="3" key="1">
    <citation type="submission" date="2017-11" db="EMBL/GenBank/DDBJ databases">
        <authorList>
            <person name="Lima N.C."/>
            <person name="Parody-Merino A.M."/>
            <person name="Battley P.F."/>
            <person name="Fidler A.E."/>
            <person name="Prosdocimi F."/>
        </authorList>
    </citation>
    <scope>NUCLEOTIDE SEQUENCE [LARGE SCALE GENOMIC DNA]</scope>
</reference>
<dbReference type="AlphaFoldDB" id="A0A2I0T7Y2"/>
<accession>A0A2I0T7Y2</accession>
<feature type="region of interest" description="Disordered" evidence="1">
    <location>
        <begin position="44"/>
        <end position="85"/>
    </location>
</feature>
<gene>
    <name evidence="2" type="ORF">llap_19804</name>
</gene>
<protein>
    <submittedName>
        <fullName evidence="2">Uncharacterized protein</fullName>
    </submittedName>
</protein>